<keyword evidence="3" id="KW-1185">Reference proteome</keyword>
<name>A0A133VQQ6_9EURY</name>
<protein>
    <submittedName>
        <fullName evidence="2">Uncharacterized protein</fullName>
    </submittedName>
</protein>
<dbReference type="Proteomes" id="UP000070175">
    <property type="component" value="Unassembled WGS sequence"/>
</dbReference>
<sequence length="142" mass="15319">MKKGRIISGAFGGILGLYSLFQPYIRLSGSILGRVIANEEYTLFNLLNLLNELEQDSTGLYIVIGLVITGSIIAFIHPSGGLLQLSGWILFGYGVTSEGFAVRILLGLAELNTEFYQGFYLILIASIITLAGFASTGLSYSK</sequence>
<dbReference type="EMBL" id="LHYJ01000004">
    <property type="protein sequence ID" value="KXB08731.1"/>
    <property type="molecule type" value="Genomic_DNA"/>
</dbReference>
<keyword evidence="1" id="KW-0472">Membrane</keyword>
<proteinExistence type="predicted"/>
<feature type="transmembrane region" description="Helical" evidence="1">
    <location>
        <begin position="58"/>
        <end position="76"/>
    </location>
</feature>
<feature type="transmembrane region" description="Helical" evidence="1">
    <location>
        <begin position="88"/>
        <end position="106"/>
    </location>
</feature>
<keyword evidence="1" id="KW-0812">Transmembrane</keyword>
<organism evidence="2 3">
    <name type="scientific">candidate division MSBL1 archaeon SCGC-AAA382N08</name>
    <dbReference type="NCBI Taxonomy" id="1698285"/>
    <lineage>
        <taxon>Archaea</taxon>
        <taxon>Methanobacteriati</taxon>
        <taxon>Methanobacteriota</taxon>
        <taxon>candidate division MSBL1</taxon>
    </lineage>
</organism>
<comment type="caution">
    <text evidence="2">The sequence shown here is derived from an EMBL/GenBank/DDBJ whole genome shotgun (WGS) entry which is preliminary data.</text>
</comment>
<keyword evidence="1" id="KW-1133">Transmembrane helix</keyword>
<evidence type="ECO:0000256" key="1">
    <source>
        <dbReference type="SAM" id="Phobius"/>
    </source>
</evidence>
<dbReference type="AlphaFoldDB" id="A0A133VQQ6"/>
<reference evidence="2 3" key="1">
    <citation type="journal article" date="2016" name="Sci. Rep.">
        <title>Metabolic traits of an uncultured archaeal lineage -MSBL1- from brine pools of the Red Sea.</title>
        <authorList>
            <person name="Mwirichia R."/>
            <person name="Alam I."/>
            <person name="Rashid M."/>
            <person name="Vinu M."/>
            <person name="Ba-Alawi W."/>
            <person name="Anthony Kamau A."/>
            <person name="Kamanda Ngugi D."/>
            <person name="Goker M."/>
            <person name="Klenk H.P."/>
            <person name="Bajic V."/>
            <person name="Stingl U."/>
        </authorList>
    </citation>
    <scope>NUCLEOTIDE SEQUENCE [LARGE SCALE GENOMIC DNA]</scope>
    <source>
        <strain evidence="2">SCGC-AAA382N08</strain>
    </source>
</reference>
<accession>A0A133VQQ6</accession>
<gene>
    <name evidence="2" type="ORF">AKJ56_00520</name>
</gene>
<evidence type="ECO:0000313" key="2">
    <source>
        <dbReference type="EMBL" id="KXB08731.1"/>
    </source>
</evidence>
<evidence type="ECO:0000313" key="3">
    <source>
        <dbReference type="Proteomes" id="UP000070175"/>
    </source>
</evidence>
<feature type="transmembrane region" description="Helical" evidence="1">
    <location>
        <begin position="118"/>
        <end position="140"/>
    </location>
</feature>
<feature type="transmembrane region" description="Helical" evidence="1">
    <location>
        <begin position="7"/>
        <end position="25"/>
    </location>
</feature>